<keyword evidence="1" id="KW-0812">Transmembrane</keyword>
<proteinExistence type="predicted"/>
<dbReference type="OrthoDB" id="670562at2"/>
<comment type="caution">
    <text evidence="2">The sequence shown here is derived from an EMBL/GenBank/DDBJ whole genome shotgun (WGS) entry which is preliminary data.</text>
</comment>
<feature type="transmembrane region" description="Helical" evidence="1">
    <location>
        <begin position="5"/>
        <end position="26"/>
    </location>
</feature>
<organism evidence="2 3">
    <name type="scientific">Flavobacterium hydrophilum</name>
    <dbReference type="NCBI Taxonomy" id="2211445"/>
    <lineage>
        <taxon>Bacteria</taxon>
        <taxon>Pseudomonadati</taxon>
        <taxon>Bacteroidota</taxon>
        <taxon>Flavobacteriia</taxon>
        <taxon>Flavobacteriales</taxon>
        <taxon>Flavobacteriaceae</taxon>
        <taxon>Flavobacterium</taxon>
    </lineage>
</organism>
<protein>
    <submittedName>
        <fullName evidence="2">Uncharacterized protein</fullName>
    </submittedName>
</protein>
<evidence type="ECO:0000256" key="1">
    <source>
        <dbReference type="SAM" id="Phobius"/>
    </source>
</evidence>
<evidence type="ECO:0000313" key="3">
    <source>
        <dbReference type="Proteomes" id="UP000247681"/>
    </source>
</evidence>
<reference evidence="2 3" key="1">
    <citation type="submission" date="2018-05" db="EMBL/GenBank/DDBJ databases">
        <title>Flavobacterium sp. strain IMCC34758, incomplete genome.</title>
        <authorList>
            <person name="Joung Y."/>
        </authorList>
    </citation>
    <scope>NUCLEOTIDE SEQUENCE [LARGE SCALE GENOMIC DNA]</scope>
    <source>
        <strain evidence="2 3">IMCC34758</strain>
    </source>
</reference>
<dbReference type="RefSeq" id="WP_110344849.1">
    <property type="nucleotide sequence ID" value="NZ_QJHL01000001.1"/>
</dbReference>
<gene>
    <name evidence="2" type="ORF">DMB68_01140</name>
</gene>
<feature type="transmembrane region" description="Helical" evidence="1">
    <location>
        <begin position="101"/>
        <end position="123"/>
    </location>
</feature>
<feature type="transmembrane region" description="Helical" evidence="1">
    <location>
        <begin position="76"/>
        <end position="95"/>
    </location>
</feature>
<keyword evidence="3" id="KW-1185">Reference proteome</keyword>
<feature type="transmembrane region" description="Helical" evidence="1">
    <location>
        <begin position="46"/>
        <end position="64"/>
    </location>
</feature>
<keyword evidence="1" id="KW-0472">Membrane</keyword>
<name>A0A2V4C3C0_9FLAO</name>
<sequence>MKTIVFICGFYNIAFALFHIGFWKIFHWNTDLKKLSFANKAIMQILNIQIIYYFIFTAVVCFVFPTELANTKFGNYFLAGTSLFWLIRTIQQFIFLRANHYKIHLLTFIFLIGAIIFSLPLLLEKVK</sequence>
<dbReference type="Proteomes" id="UP000247681">
    <property type="component" value="Unassembled WGS sequence"/>
</dbReference>
<dbReference type="AlphaFoldDB" id="A0A2V4C3C0"/>
<accession>A0A2V4C3C0</accession>
<keyword evidence="1" id="KW-1133">Transmembrane helix</keyword>
<dbReference type="EMBL" id="QJHL01000001">
    <property type="protein sequence ID" value="PXY45826.1"/>
    <property type="molecule type" value="Genomic_DNA"/>
</dbReference>
<evidence type="ECO:0000313" key="2">
    <source>
        <dbReference type="EMBL" id="PXY45826.1"/>
    </source>
</evidence>